<accession>A0ABN1K289</accession>
<sequence>MPETPHRLPVLKLSLAVGLALSLAACGGGGGDSSSDSSGPDAATAQSTSADASTLTEDAAATADLAVNAALAVDTSQLSAASARSGTLSAKPTDLTGSHACAGGGSVQLTLSGASNVLLLNGQLDTGEVYAMNFSQCSGSAGAAALTGSATLTVNQASASSLALTLSTGTDGLVAALPAGTLTLTGSETIARSQSGDPAGTWQTSSSWQAASLALRSQRNGRDVSYTLANAQGQRDATWLAGTLSTSSSTSVADLSATGLLHAFSLHLATQGAVSYDASGNPVSGTLTVDLSDRNRLEVSVGGGSVTVGVDLGADGSVDRSHTWTRGEWLASAGS</sequence>
<keyword evidence="4" id="KW-1185">Reference proteome</keyword>
<evidence type="ECO:0000256" key="1">
    <source>
        <dbReference type="SAM" id="MobiDB-lite"/>
    </source>
</evidence>
<evidence type="ECO:0000256" key="2">
    <source>
        <dbReference type="SAM" id="SignalP"/>
    </source>
</evidence>
<comment type="caution">
    <text evidence="3">The sequence shown here is derived from an EMBL/GenBank/DDBJ whole genome shotgun (WGS) entry which is preliminary data.</text>
</comment>
<evidence type="ECO:0000313" key="3">
    <source>
        <dbReference type="EMBL" id="GAA0752857.1"/>
    </source>
</evidence>
<organism evidence="3 4">
    <name type="scientific">Ideonella azotifigens</name>
    <dbReference type="NCBI Taxonomy" id="513160"/>
    <lineage>
        <taxon>Bacteria</taxon>
        <taxon>Pseudomonadati</taxon>
        <taxon>Pseudomonadota</taxon>
        <taxon>Betaproteobacteria</taxon>
        <taxon>Burkholderiales</taxon>
        <taxon>Sphaerotilaceae</taxon>
        <taxon>Ideonella</taxon>
    </lineage>
</organism>
<name>A0ABN1K289_9BURK</name>
<dbReference type="Proteomes" id="UP001500279">
    <property type="component" value="Unassembled WGS sequence"/>
</dbReference>
<proteinExistence type="predicted"/>
<reference evidence="3 4" key="1">
    <citation type="journal article" date="2019" name="Int. J. Syst. Evol. Microbiol.">
        <title>The Global Catalogue of Microorganisms (GCM) 10K type strain sequencing project: providing services to taxonomists for standard genome sequencing and annotation.</title>
        <authorList>
            <consortium name="The Broad Institute Genomics Platform"/>
            <consortium name="The Broad Institute Genome Sequencing Center for Infectious Disease"/>
            <person name="Wu L."/>
            <person name="Ma J."/>
        </authorList>
    </citation>
    <scope>NUCLEOTIDE SEQUENCE [LARGE SCALE GENOMIC DNA]</scope>
    <source>
        <strain evidence="3 4">JCM 15503</strain>
    </source>
</reference>
<keyword evidence="2" id="KW-0732">Signal</keyword>
<dbReference type="PROSITE" id="PS51257">
    <property type="entry name" value="PROKAR_LIPOPROTEIN"/>
    <property type="match status" value="1"/>
</dbReference>
<feature type="chain" id="PRO_5045350744" evidence="2">
    <location>
        <begin position="28"/>
        <end position="335"/>
    </location>
</feature>
<gene>
    <name evidence="3" type="ORF">GCM10009107_27060</name>
</gene>
<feature type="compositionally biased region" description="Low complexity" evidence="1">
    <location>
        <begin position="33"/>
        <end position="50"/>
    </location>
</feature>
<dbReference type="EMBL" id="BAAAEW010000016">
    <property type="protein sequence ID" value="GAA0752857.1"/>
    <property type="molecule type" value="Genomic_DNA"/>
</dbReference>
<feature type="region of interest" description="Disordered" evidence="1">
    <location>
        <begin position="30"/>
        <end position="50"/>
    </location>
</feature>
<feature type="signal peptide" evidence="2">
    <location>
        <begin position="1"/>
        <end position="27"/>
    </location>
</feature>
<dbReference type="RefSeq" id="WP_231012826.1">
    <property type="nucleotide sequence ID" value="NZ_BAAAEW010000016.1"/>
</dbReference>
<protein>
    <submittedName>
        <fullName evidence="3">Uncharacterized protein</fullName>
    </submittedName>
</protein>
<evidence type="ECO:0000313" key="4">
    <source>
        <dbReference type="Proteomes" id="UP001500279"/>
    </source>
</evidence>